<proteinExistence type="predicted"/>
<evidence type="ECO:0000313" key="3">
    <source>
        <dbReference type="Proteomes" id="UP001151234"/>
    </source>
</evidence>
<evidence type="ECO:0000256" key="1">
    <source>
        <dbReference type="SAM" id="MobiDB-lite"/>
    </source>
</evidence>
<sequence length="344" mass="38236">MDRFRDLERAGRTGRKDAALLAAIAGFEALKHPTSQDMRQFSNLFSGLFELTRDDTRRTAAASLSRLKQLPQDVILTVADQPIHICAPFLALSPCLTAQVLLQTITRHGQDHARAIARRETLSPTVVEALNALDNETVAEALRLRDESERGSGVALLEADEAKKHDNEEQLRTRIKDMALRRGAARQEPRPVQQEIGRPDNARLVEAAEAGRPLLFNKLLARSLSSDVSLAERIMLDVSGRQLTMALYAVGMNEAEIVRTLIGLFPLLQRTSGGVQYAELLLHSVDRDDSDERVRAWARANDVSSGSGFGYQPQTEASTRRPRDNERVHRTNRPDHGSKTLKQA</sequence>
<feature type="compositionally biased region" description="Polar residues" evidence="1">
    <location>
        <begin position="303"/>
        <end position="317"/>
    </location>
</feature>
<dbReference type="EMBL" id="JAPJZI010000001">
    <property type="protein sequence ID" value="MDA5399316.1"/>
    <property type="molecule type" value="Genomic_DNA"/>
</dbReference>
<dbReference type="Proteomes" id="UP001151234">
    <property type="component" value="Unassembled WGS sequence"/>
</dbReference>
<accession>A0A9X3UM00</accession>
<reference evidence="2" key="1">
    <citation type="submission" date="2022-11" db="EMBL/GenBank/DDBJ databases">
        <title>Draft genome sequence of Hoeflea poritis E7-10 and Hoeflea prorocentri PM5-8, separated from scleractinian coral Porites lutea and marine dinoflagellate.</title>
        <authorList>
            <person name="Zhang G."/>
            <person name="Wei Q."/>
            <person name="Cai L."/>
        </authorList>
    </citation>
    <scope>NUCLEOTIDE SEQUENCE</scope>
    <source>
        <strain evidence="2">PM5-8</strain>
    </source>
</reference>
<name>A0A9X3UM00_9HYPH</name>
<dbReference type="AlphaFoldDB" id="A0A9X3UM00"/>
<gene>
    <name evidence="2" type="ORF">OQ273_12095</name>
</gene>
<feature type="region of interest" description="Disordered" evidence="1">
    <location>
        <begin position="303"/>
        <end position="344"/>
    </location>
</feature>
<comment type="caution">
    <text evidence="2">The sequence shown here is derived from an EMBL/GenBank/DDBJ whole genome shotgun (WGS) entry which is preliminary data.</text>
</comment>
<dbReference type="RefSeq" id="WP_267990757.1">
    <property type="nucleotide sequence ID" value="NZ_JAPJZI010000001.1"/>
</dbReference>
<keyword evidence="3" id="KW-1185">Reference proteome</keyword>
<dbReference type="Pfam" id="PF10098">
    <property type="entry name" value="DUF2336"/>
    <property type="match status" value="1"/>
</dbReference>
<protein>
    <submittedName>
        <fullName evidence="2">DUF2336 domain-containing protein</fullName>
    </submittedName>
</protein>
<organism evidence="2 3">
    <name type="scientific">Hoeflea prorocentri</name>
    <dbReference type="NCBI Taxonomy" id="1922333"/>
    <lineage>
        <taxon>Bacteria</taxon>
        <taxon>Pseudomonadati</taxon>
        <taxon>Pseudomonadota</taxon>
        <taxon>Alphaproteobacteria</taxon>
        <taxon>Hyphomicrobiales</taxon>
        <taxon>Rhizobiaceae</taxon>
        <taxon>Hoeflea</taxon>
    </lineage>
</organism>
<feature type="compositionally biased region" description="Basic and acidic residues" evidence="1">
    <location>
        <begin position="318"/>
        <end position="338"/>
    </location>
</feature>
<dbReference type="InterPro" id="IPR019285">
    <property type="entry name" value="DUF2336"/>
</dbReference>
<evidence type="ECO:0000313" key="2">
    <source>
        <dbReference type="EMBL" id="MDA5399316.1"/>
    </source>
</evidence>